<dbReference type="Pfam" id="PF04932">
    <property type="entry name" value="Wzy_C"/>
    <property type="match status" value="1"/>
</dbReference>
<dbReference type="PANTHER" id="PTHR37422">
    <property type="entry name" value="TEICHURONIC ACID BIOSYNTHESIS PROTEIN TUAE"/>
    <property type="match status" value="1"/>
</dbReference>
<comment type="subcellular location">
    <subcellularLocation>
        <location evidence="1">Membrane</location>
        <topology evidence="1">Multi-pass membrane protein</topology>
    </subcellularLocation>
</comment>
<evidence type="ECO:0000259" key="6">
    <source>
        <dbReference type="Pfam" id="PF04932"/>
    </source>
</evidence>
<evidence type="ECO:0000313" key="8">
    <source>
        <dbReference type="Proteomes" id="UP001242480"/>
    </source>
</evidence>
<keyword evidence="4 5" id="KW-0472">Membrane</keyword>
<dbReference type="RefSeq" id="WP_307266657.1">
    <property type="nucleotide sequence ID" value="NZ_JAUSVX010000001.1"/>
</dbReference>
<keyword evidence="8" id="KW-1185">Reference proteome</keyword>
<feature type="transmembrane region" description="Helical" evidence="5">
    <location>
        <begin position="112"/>
        <end position="132"/>
    </location>
</feature>
<evidence type="ECO:0000256" key="1">
    <source>
        <dbReference type="ARBA" id="ARBA00004141"/>
    </source>
</evidence>
<keyword evidence="7" id="KW-0436">Ligase</keyword>
<comment type="caution">
    <text evidence="7">The sequence shown here is derived from an EMBL/GenBank/DDBJ whole genome shotgun (WGS) entry which is preliminary data.</text>
</comment>
<feature type="transmembrane region" description="Helical" evidence="5">
    <location>
        <begin position="215"/>
        <end position="244"/>
    </location>
</feature>
<feature type="transmembrane region" description="Helical" evidence="5">
    <location>
        <begin position="138"/>
        <end position="160"/>
    </location>
</feature>
<protein>
    <submittedName>
        <fullName evidence="7">O-antigen ligase</fullName>
    </submittedName>
</protein>
<dbReference type="InterPro" id="IPR007016">
    <property type="entry name" value="O-antigen_ligase-rel_domated"/>
</dbReference>
<feature type="transmembrane region" description="Helical" evidence="5">
    <location>
        <begin position="58"/>
        <end position="76"/>
    </location>
</feature>
<gene>
    <name evidence="7" type="ORF">QO011_000267</name>
</gene>
<evidence type="ECO:0000256" key="3">
    <source>
        <dbReference type="ARBA" id="ARBA00022989"/>
    </source>
</evidence>
<feature type="transmembrane region" description="Helical" evidence="5">
    <location>
        <begin position="348"/>
        <end position="367"/>
    </location>
</feature>
<reference evidence="7 8" key="1">
    <citation type="submission" date="2023-07" db="EMBL/GenBank/DDBJ databases">
        <title>Genomic Encyclopedia of Type Strains, Phase IV (KMG-IV): sequencing the most valuable type-strain genomes for metagenomic binning, comparative biology and taxonomic classification.</title>
        <authorList>
            <person name="Goeker M."/>
        </authorList>
    </citation>
    <scope>NUCLEOTIDE SEQUENCE [LARGE SCALE GENOMIC DNA]</scope>
    <source>
        <strain evidence="7 8">DSM 19619</strain>
    </source>
</reference>
<evidence type="ECO:0000313" key="7">
    <source>
        <dbReference type="EMBL" id="MDQ0467272.1"/>
    </source>
</evidence>
<feature type="domain" description="O-antigen ligase-related" evidence="6">
    <location>
        <begin position="217"/>
        <end position="361"/>
    </location>
</feature>
<feature type="transmembrane region" description="Helical" evidence="5">
    <location>
        <begin position="20"/>
        <end position="38"/>
    </location>
</feature>
<keyword evidence="3 5" id="KW-1133">Transmembrane helix</keyword>
<dbReference type="PANTHER" id="PTHR37422:SF21">
    <property type="entry name" value="EXOQ-LIKE PROTEIN"/>
    <property type="match status" value="1"/>
</dbReference>
<evidence type="ECO:0000256" key="2">
    <source>
        <dbReference type="ARBA" id="ARBA00022692"/>
    </source>
</evidence>
<evidence type="ECO:0000256" key="4">
    <source>
        <dbReference type="ARBA" id="ARBA00023136"/>
    </source>
</evidence>
<name>A0ABU0IZ30_9HYPH</name>
<feature type="transmembrane region" description="Helical" evidence="5">
    <location>
        <begin position="190"/>
        <end position="209"/>
    </location>
</feature>
<proteinExistence type="predicted"/>
<feature type="transmembrane region" description="Helical" evidence="5">
    <location>
        <begin position="404"/>
        <end position="427"/>
    </location>
</feature>
<sequence>MSGAADLPAPAAAHPADGLALLRGAVFVAAFVLAWVTLTPFQSLQSSGLLAVSSGNKAMMYVAFAALAAGAAALAGPRLRHLLPCLRPLPVLALGGWLAVTSLLSQDPSASIRALALTTILVTLTACLWLMPRDQRELATLLAAAAGIVLLLSYGGMLLAPELTIHQATDTLEPQLAGDWRGVFGHKNDAAAVFSLLVFIGLFVARSGLRLAGTAIALAAALFVLNAGGKSALMLVVASFFVGLAWERMRSRPLRVALALAPLALLLTVGIGSVLVPALAGFTKALPVDASFTGRTDIWEFAVDKLHGHLATGYGFQAFWNTEATRFGSDEDGWAGTAAHAHNGYLDMVVNMGLPGLALVLVVFVAMPMRDFFTAERRGADPALTLMLLQIWLFGLYLSAVETFLFLLANAIWVTFLFAVLGLRMAACHRLKGRG</sequence>
<feature type="transmembrane region" description="Helical" evidence="5">
    <location>
        <begin position="256"/>
        <end position="280"/>
    </location>
</feature>
<evidence type="ECO:0000256" key="5">
    <source>
        <dbReference type="SAM" id="Phobius"/>
    </source>
</evidence>
<accession>A0ABU0IZ30</accession>
<feature type="transmembrane region" description="Helical" evidence="5">
    <location>
        <begin position="379"/>
        <end position="398"/>
    </location>
</feature>
<dbReference type="GO" id="GO:0016874">
    <property type="term" value="F:ligase activity"/>
    <property type="evidence" value="ECO:0007669"/>
    <property type="project" value="UniProtKB-KW"/>
</dbReference>
<dbReference type="InterPro" id="IPR051533">
    <property type="entry name" value="WaaL-like"/>
</dbReference>
<dbReference type="Proteomes" id="UP001242480">
    <property type="component" value="Unassembled WGS sequence"/>
</dbReference>
<feature type="transmembrane region" description="Helical" evidence="5">
    <location>
        <begin position="88"/>
        <end position="105"/>
    </location>
</feature>
<organism evidence="7 8">
    <name type="scientific">Labrys wisconsinensis</name>
    <dbReference type="NCBI Taxonomy" id="425677"/>
    <lineage>
        <taxon>Bacteria</taxon>
        <taxon>Pseudomonadati</taxon>
        <taxon>Pseudomonadota</taxon>
        <taxon>Alphaproteobacteria</taxon>
        <taxon>Hyphomicrobiales</taxon>
        <taxon>Xanthobacteraceae</taxon>
        <taxon>Labrys</taxon>
    </lineage>
</organism>
<keyword evidence="2 5" id="KW-0812">Transmembrane</keyword>
<dbReference type="EMBL" id="JAUSVX010000001">
    <property type="protein sequence ID" value="MDQ0467272.1"/>
    <property type="molecule type" value="Genomic_DNA"/>
</dbReference>